<proteinExistence type="predicted"/>
<dbReference type="KEGG" id="nch:A0U93_09530"/>
<dbReference type="Proteomes" id="UP000188604">
    <property type="component" value="Chromosome"/>
</dbReference>
<accession>A0A1U9KQZ1</accession>
<reference evidence="1 2" key="1">
    <citation type="submission" date="2016-03" db="EMBL/GenBank/DDBJ databases">
        <title>Acetic acid bacteria sequencing.</title>
        <authorList>
            <person name="Brandt J."/>
            <person name="Jakob F."/>
            <person name="Vogel R.F."/>
        </authorList>
    </citation>
    <scope>NUCLEOTIDE SEQUENCE [LARGE SCALE GENOMIC DNA]</scope>
    <source>
        <strain evidence="1 2">NBRC 101099</strain>
    </source>
</reference>
<dbReference type="EMBL" id="CP014691">
    <property type="protein sequence ID" value="AQS88142.1"/>
    <property type="molecule type" value="Genomic_DNA"/>
</dbReference>
<keyword evidence="2" id="KW-1185">Reference proteome</keyword>
<evidence type="ECO:0000313" key="2">
    <source>
        <dbReference type="Proteomes" id="UP000188604"/>
    </source>
</evidence>
<name>A0A1U9KQZ1_9PROT</name>
<dbReference type="AlphaFoldDB" id="A0A1U9KQZ1"/>
<evidence type="ECO:0000313" key="1">
    <source>
        <dbReference type="EMBL" id="AQS88142.1"/>
    </source>
</evidence>
<dbReference type="STRING" id="320497.A0U93_09530"/>
<sequence length="87" mass="9874">MCVTLPEWPKDNSRKAIFRLALRSERQTISSTYKRENRLFSGWMRLDGHIFAQNVIIAASYAIILSPVLDQECLIPQLVPSQTPTAA</sequence>
<protein>
    <submittedName>
        <fullName evidence="1">Uncharacterized protein</fullName>
    </submittedName>
</protein>
<gene>
    <name evidence="1" type="ORF">A0U93_09530</name>
</gene>
<organism evidence="1 2">
    <name type="scientific">Neoasaia chiangmaiensis</name>
    <dbReference type="NCBI Taxonomy" id="320497"/>
    <lineage>
        <taxon>Bacteria</taxon>
        <taxon>Pseudomonadati</taxon>
        <taxon>Pseudomonadota</taxon>
        <taxon>Alphaproteobacteria</taxon>
        <taxon>Acetobacterales</taxon>
        <taxon>Acetobacteraceae</taxon>
        <taxon>Neoasaia</taxon>
    </lineage>
</organism>